<organism evidence="1 2">
    <name type="scientific">Pseudomonas gingeri</name>
    <dbReference type="NCBI Taxonomy" id="117681"/>
    <lineage>
        <taxon>Bacteria</taxon>
        <taxon>Pseudomonadati</taxon>
        <taxon>Pseudomonadota</taxon>
        <taxon>Gammaproteobacteria</taxon>
        <taxon>Pseudomonadales</taxon>
        <taxon>Pseudomonadaceae</taxon>
        <taxon>Pseudomonas</taxon>
    </lineage>
</organism>
<evidence type="ECO:0000313" key="2">
    <source>
        <dbReference type="Proteomes" id="UP000517547"/>
    </source>
</evidence>
<proteinExistence type="predicted"/>
<accession>A0A7Y7Y5X1</accession>
<comment type="caution">
    <text evidence="1">The sequence shown here is derived from an EMBL/GenBank/DDBJ whole genome shotgun (WGS) entry which is preliminary data.</text>
</comment>
<evidence type="ECO:0000313" key="1">
    <source>
        <dbReference type="EMBL" id="NWC18444.1"/>
    </source>
</evidence>
<dbReference type="EMBL" id="JACAQE010000015">
    <property type="protein sequence ID" value="NWC18444.1"/>
    <property type="molecule type" value="Genomic_DNA"/>
</dbReference>
<sequence>MEHLASRHLSGKVNASQFSIGELELRGLLQSKAVVSTPVTRMVDSADGVRYVREVDVGRSIGTDKFSGGQSTSIMTVMTDKFGNLVTAFPGVLK</sequence>
<protein>
    <submittedName>
        <fullName evidence="1">Adhesin</fullName>
    </submittedName>
</protein>
<dbReference type="AlphaFoldDB" id="A0A7Y7Y5X1"/>
<reference evidence="1 2" key="1">
    <citation type="submission" date="2020-04" db="EMBL/GenBank/DDBJ databases">
        <title>Molecular characterization of pseudomonads from Agaricus bisporus reveal novel blotch 2 pathogens in Western Europe.</title>
        <authorList>
            <person name="Taparia T."/>
            <person name="Krijger M."/>
            <person name="Haynes E."/>
            <person name="Elpinstone J.G."/>
            <person name="Noble R."/>
            <person name="Van Der Wolf J."/>
        </authorList>
    </citation>
    <scope>NUCLEOTIDE SEQUENCE [LARGE SCALE GENOMIC DNA]</scope>
    <source>
        <strain evidence="1 2">IPO3738</strain>
    </source>
</reference>
<name>A0A7Y7Y5X1_9PSED</name>
<gene>
    <name evidence="1" type="ORF">HX845_32695</name>
</gene>
<dbReference type="Proteomes" id="UP000517547">
    <property type="component" value="Unassembled WGS sequence"/>
</dbReference>